<gene>
    <name evidence="2" type="ORF">QR721_09060</name>
</gene>
<dbReference type="PANTHER" id="PTHR41282">
    <property type="entry name" value="CONSERVED TRANSMEMBRANE PROTEIN-RELATED"/>
    <property type="match status" value="1"/>
</dbReference>
<dbReference type="PIRSF" id="PIRSF009160">
    <property type="entry name" value="UCP009160"/>
    <property type="match status" value="1"/>
</dbReference>
<feature type="transmembrane region" description="Helical" evidence="1">
    <location>
        <begin position="37"/>
        <end position="54"/>
    </location>
</feature>
<evidence type="ECO:0000256" key="1">
    <source>
        <dbReference type="SAM" id="Phobius"/>
    </source>
</evidence>
<dbReference type="PANTHER" id="PTHR41282:SF1">
    <property type="entry name" value="CONSERVED TRANSMEMBRANE PROTEIN-RELATED"/>
    <property type="match status" value="1"/>
</dbReference>
<dbReference type="Pfam" id="PF12811">
    <property type="entry name" value="BaxI_1"/>
    <property type="match status" value="1"/>
</dbReference>
<sequence>MALRSGNPTLSSETFSDFGQKPSSRIMTVGGAVNKSFIMLILLSVAAFFTWNAYNEGTEVIGFVGIAAVIGFVVALVTTFVKKVSPVTAPIYAILEGVVIGGISAYYESAYQGITQQAVLLTLGIFAGMLFIYKSRIIRVTNKFRNGVIAATLGIAIVYLLSFVLSFFGIQIPYLHEASPLGIAISIGIVIVASLNLMLDFDYIECGAQGGAPKYMEWYSAFALMVTLVWLYLEIIRLLAKIYRRN</sequence>
<dbReference type="EMBL" id="CP129113">
    <property type="protein sequence ID" value="WLV26041.1"/>
    <property type="molecule type" value="Genomic_DNA"/>
</dbReference>
<dbReference type="Proteomes" id="UP001180087">
    <property type="component" value="Chromosome"/>
</dbReference>
<feature type="transmembrane region" description="Helical" evidence="1">
    <location>
        <begin position="181"/>
        <end position="199"/>
    </location>
</feature>
<proteinExistence type="predicted"/>
<feature type="transmembrane region" description="Helical" evidence="1">
    <location>
        <begin position="219"/>
        <end position="240"/>
    </location>
</feature>
<organism evidence="2 3">
    <name type="scientific">Aciduricibacillus chroicocephali</name>
    <dbReference type="NCBI Taxonomy" id="3054939"/>
    <lineage>
        <taxon>Bacteria</taxon>
        <taxon>Bacillati</taxon>
        <taxon>Bacillota</taxon>
        <taxon>Bacilli</taxon>
        <taxon>Bacillales</taxon>
        <taxon>Bacillaceae</taxon>
        <taxon>Aciduricibacillus</taxon>
    </lineage>
</organism>
<feature type="transmembrane region" description="Helical" evidence="1">
    <location>
        <begin position="61"/>
        <end position="81"/>
    </location>
</feature>
<protein>
    <submittedName>
        <fullName evidence="2">Bax inhibitor-1/YccA family protein</fullName>
    </submittedName>
</protein>
<keyword evidence="1" id="KW-1133">Transmembrane helix</keyword>
<evidence type="ECO:0000313" key="3">
    <source>
        <dbReference type="Proteomes" id="UP001180087"/>
    </source>
</evidence>
<accession>A0ABY9KZ58</accession>
<feature type="transmembrane region" description="Helical" evidence="1">
    <location>
        <begin position="147"/>
        <end position="169"/>
    </location>
</feature>
<evidence type="ECO:0000313" key="2">
    <source>
        <dbReference type="EMBL" id="WLV26041.1"/>
    </source>
</evidence>
<dbReference type="InterPro" id="IPR010539">
    <property type="entry name" value="BaxI_1-like"/>
</dbReference>
<reference evidence="2" key="1">
    <citation type="submission" date="2023-06" db="EMBL/GenBank/DDBJ databases">
        <title>A Treasure from Seagulls: Isolation and Description of Aciduricobacillus qingdaonensis gen. nov., sp. nov., a Rare Obligately Uric Acid-utilizing Member in the Family Bacillaceae.</title>
        <authorList>
            <person name="Liu W."/>
            <person name="Wang B."/>
        </authorList>
    </citation>
    <scope>NUCLEOTIDE SEQUENCE</scope>
    <source>
        <strain evidence="2">44XB</strain>
    </source>
</reference>
<feature type="transmembrane region" description="Helical" evidence="1">
    <location>
        <begin position="87"/>
        <end position="106"/>
    </location>
</feature>
<keyword evidence="1" id="KW-0812">Transmembrane</keyword>
<feature type="transmembrane region" description="Helical" evidence="1">
    <location>
        <begin position="118"/>
        <end position="135"/>
    </location>
</feature>
<name>A0ABY9KZ58_9BACI</name>
<keyword evidence="3" id="KW-1185">Reference proteome</keyword>
<keyword evidence="1" id="KW-0472">Membrane</keyword>